<reference evidence="5 6" key="1">
    <citation type="journal article" date="2024" name="bioRxiv">
        <title>A reference genome for Trichogramma kaykai: A tiny desert-dwelling parasitoid wasp with competing sex-ratio distorters.</title>
        <authorList>
            <person name="Culotta J."/>
            <person name="Lindsey A.R."/>
        </authorList>
    </citation>
    <scope>NUCLEOTIDE SEQUENCE [LARGE SCALE GENOMIC DNA]</scope>
    <source>
        <strain evidence="5 6">KSX58</strain>
    </source>
</reference>
<dbReference type="SMART" id="SM00322">
    <property type="entry name" value="KH"/>
    <property type="match status" value="1"/>
</dbReference>
<dbReference type="GO" id="GO:0005739">
    <property type="term" value="C:mitochondrion"/>
    <property type="evidence" value="ECO:0007669"/>
    <property type="project" value="UniProtKB-ARBA"/>
</dbReference>
<protein>
    <recommendedName>
        <fullName evidence="7">Tudor domain-containing protein</fullName>
    </recommendedName>
</protein>
<feature type="compositionally biased region" description="Polar residues" evidence="2">
    <location>
        <begin position="56"/>
        <end position="75"/>
    </location>
</feature>
<evidence type="ECO:0000256" key="2">
    <source>
        <dbReference type="SAM" id="MobiDB-lite"/>
    </source>
</evidence>
<dbReference type="GO" id="GO:0003723">
    <property type="term" value="F:RNA binding"/>
    <property type="evidence" value="ECO:0007669"/>
    <property type="project" value="UniProtKB-UniRule"/>
</dbReference>
<feature type="domain" description="K Homology" evidence="3">
    <location>
        <begin position="347"/>
        <end position="417"/>
    </location>
</feature>
<gene>
    <name evidence="5" type="ORF">TKK_004800</name>
</gene>
<evidence type="ECO:0000313" key="6">
    <source>
        <dbReference type="Proteomes" id="UP001627154"/>
    </source>
</evidence>
<sequence length="648" mass="71688">MLVHEAQLLRWSLPAFALIVGLYWFKRRRIDRADPGGTSSTSECQEEQVPTKRESTPITSTPSAPCSAQKSSDSGIHTDDSFDSPKNSLDAIEQILPLRKVSSSMDIPNRKSSASQCASILSHASMELNNSYWNEDDTPVEESIYGSRPSENNGFDLLAKCQLPNGLNNSTGSVIKEEEVISDSDSVKIIVPVGKPEIHEFQDSAEKTESQALNKPEEAEKSDKVETSIEKQTAEDNEKTEAAEATEKAEQTEEAKVAEVNENTEETNEADVAEIEEIQRAEDGSPNENGAAKTPIIIVTTERDSANHSPVSGALDGSSDANDDIESEGSNDSGRGGSIKENKKSLEKRVFIFQVPLELVGRLIGRGGVFLKEVRRECNVSMVIRQTNNDTEYRMCSLCGTPQQIENALLKIRKYFPLDHYPNFTMEQCLPIDPKKPENCLPCMLLPQMTELSLVEGITNDVVVCHIVAPNHLFLQMPTHPTFPALRSLDQQINKVYNTTEAPAAPKELEPNMVLVAKVNGRWVRVIVIEVNPDNSCRARIVDFGGFAYFQNDELKAMRSDFAALPCQAIEVFLANVVPKNGEWKQEAYDIVSTITSNSIGYAHIAAYMQHYTLVNLYYDFNRQMVISLGDELVARGLADTTPSYVSA</sequence>
<feature type="region of interest" description="Disordered" evidence="2">
    <location>
        <begin position="202"/>
        <end position="272"/>
    </location>
</feature>
<dbReference type="InterPro" id="IPR004088">
    <property type="entry name" value="KH_dom_type_1"/>
</dbReference>
<dbReference type="InterPro" id="IPR002999">
    <property type="entry name" value="Tudor"/>
</dbReference>
<dbReference type="CDD" id="cd22395">
    <property type="entry name" value="KH-I_AKAP1"/>
    <property type="match status" value="1"/>
</dbReference>
<dbReference type="PROSITE" id="PS50084">
    <property type="entry name" value="KH_TYPE_1"/>
    <property type="match status" value="1"/>
</dbReference>
<dbReference type="AlphaFoldDB" id="A0ABD2XA70"/>
<accession>A0ABD2XA70</accession>
<keyword evidence="1" id="KW-0694">RNA-binding</keyword>
<dbReference type="InterPro" id="IPR035437">
    <property type="entry name" value="SNase_OB-fold_sf"/>
</dbReference>
<dbReference type="EMBL" id="JBJJXI010000037">
    <property type="protein sequence ID" value="KAL3402278.1"/>
    <property type="molecule type" value="Genomic_DNA"/>
</dbReference>
<keyword evidence="6" id="KW-1185">Reference proteome</keyword>
<evidence type="ECO:0000313" key="5">
    <source>
        <dbReference type="EMBL" id="KAL3402278.1"/>
    </source>
</evidence>
<dbReference type="SUPFAM" id="SSF54791">
    <property type="entry name" value="Eukaryotic type KH-domain (KH-domain type I)"/>
    <property type="match status" value="1"/>
</dbReference>
<dbReference type="GO" id="GO:0010468">
    <property type="term" value="P:regulation of gene expression"/>
    <property type="evidence" value="ECO:0007669"/>
    <property type="project" value="UniProtKB-ARBA"/>
</dbReference>
<dbReference type="PANTHER" id="PTHR22948">
    <property type="entry name" value="TUDOR DOMAIN CONTAINING PROTEIN"/>
    <property type="match status" value="1"/>
</dbReference>
<dbReference type="PANTHER" id="PTHR22948:SF65">
    <property type="entry name" value="A-KINASE ANCHORING PROTEIN 1"/>
    <property type="match status" value="1"/>
</dbReference>
<feature type="domain" description="Tudor" evidence="4">
    <location>
        <begin position="507"/>
        <end position="563"/>
    </location>
</feature>
<evidence type="ECO:0000259" key="3">
    <source>
        <dbReference type="SMART" id="SM00322"/>
    </source>
</evidence>
<dbReference type="Pfam" id="PF00013">
    <property type="entry name" value="KH_1"/>
    <property type="match status" value="1"/>
</dbReference>
<feature type="compositionally biased region" description="Acidic residues" evidence="2">
    <location>
        <begin position="262"/>
        <end position="272"/>
    </location>
</feature>
<name>A0ABD2XA70_9HYME</name>
<comment type="caution">
    <text evidence="5">The sequence shown here is derived from an EMBL/GenBank/DDBJ whole genome shotgun (WGS) entry which is preliminary data.</text>
</comment>
<proteinExistence type="predicted"/>
<organism evidence="5 6">
    <name type="scientific">Trichogramma kaykai</name>
    <dbReference type="NCBI Taxonomy" id="54128"/>
    <lineage>
        <taxon>Eukaryota</taxon>
        <taxon>Metazoa</taxon>
        <taxon>Ecdysozoa</taxon>
        <taxon>Arthropoda</taxon>
        <taxon>Hexapoda</taxon>
        <taxon>Insecta</taxon>
        <taxon>Pterygota</taxon>
        <taxon>Neoptera</taxon>
        <taxon>Endopterygota</taxon>
        <taxon>Hymenoptera</taxon>
        <taxon>Apocrita</taxon>
        <taxon>Proctotrupomorpha</taxon>
        <taxon>Chalcidoidea</taxon>
        <taxon>Trichogrammatidae</taxon>
        <taxon>Trichogramma</taxon>
    </lineage>
</organism>
<dbReference type="Gene3D" id="2.30.30.140">
    <property type="match status" value="1"/>
</dbReference>
<feature type="region of interest" description="Disordered" evidence="2">
    <location>
        <begin position="302"/>
        <end position="340"/>
    </location>
</feature>
<evidence type="ECO:0008006" key="7">
    <source>
        <dbReference type="Google" id="ProtNLM"/>
    </source>
</evidence>
<evidence type="ECO:0000259" key="4">
    <source>
        <dbReference type="SMART" id="SM00333"/>
    </source>
</evidence>
<dbReference type="InterPro" id="IPR047368">
    <property type="entry name" value="KH-I_AKAP1"/>
</dbReference>
<dbReference type="InterPro" id="IPR050621">
    <property type="entry name" value="Tudor_domain_containing"/>
</dbReference>
<dbReference type="SMART" id="SM00333">
    <property type="entry name" value="TUDOR"/>
    <property type="match status" value="1"/>
</dbReference>
<evidence type="ECO:0000256" key="1">
    <source>
        <dbReference type="PROSITE-ProRule" id="PRU00117"/>
    </source>
</evidence>
<dbReference type="InterPro" id="IPR036612">
    <property type="entry name" value="KH_dom_type_1_sf"/>
</dbReference>
<dbReference type="Gene3D" id="3.30.1370.10">
    <property type="entry name" value="K Homology domain, type 1"/>
    <property type="match status" value="1"/>
</dbReference>
<dbReference type="Pfam" id="PF00567">
    <property type="entry name" value="TUDOR"/>
    <property type="match status" value="1"/>
</dbReference>
<dbReference type="Proteomes" id="UP001627154">
    <property type="component" value="Unassembled WGS sequence"/>
</dbReference>
<dbReference type="Gene3D" id="2.40.50.90">
    <property type="match status" value="1"/>
</dbReference>
<feature type="region of interest" description="Disordered" evidence="2">
    <location>
        <begin position="34"/>
        <end position="85"/>
    </location>
</feature>
<feature type="compositionally biased region" description="Basic and acidic residues" evidence="2">
    <location>
        <begin position="202"/>
        <end position="259"/>
    </location>
</feature>
<dbReference type="SUPFAM" id="SSF63748">
    <property type="entry name" value="Tudor/PWWP/MBT"/>
    <property type="match status" value="1"/>
</dbReference>
<dbReference type="InterPro" id="IPR004087">
    <property type="entry name" value="KH_dom"/>
</dbReference>